<protein>
    <submittedName>
        <fullName evidence="1">Protein NRT1/ PTR FAMILY 2.12</fullName>
    </submittedName>
</protein>
<dbReference type="EMBL" id="CM045772">
    <property type="protein sequence ID" value="KAI7985119.1"/>
    <property type="molecule type" value="Genomic_DNA"/>
</dbReference>
<gene>
    <name evidence="1" type="ORF">LOK49_LG14G00781</name>
</gene>
<organism evidence="1 2">
    <name type="scientific">Camellia lanceoleosa</name>
    <dbReference type="NCBI Taxonomy" id="1840588"/>
    <lineage>
        <taxon>Eukaryota</taxon>
        <taxon>Viridiplantae</taxon>
        <taxon>Streptophyta</taxon>
        <taxon>Embryophyta</taxon>
        <taxon>Tracheophyta</taxon>
        <taxon>Spermatophyta</taxon>
        <taxon>Magnoliopsida</taxon>
        <taxon>eudicotyledons</taxon>
        <taxon>Gunneridae</taxon>
        <taxon>Pentapetalae</taxon>
        <taxon>asterids</taxon>
        <taxon>Ericales</taxon>
        <taxon>Theaceae</taxon>
        <taxon>Camellia</taxon>
    </lineage>
</organism>
<dbReference type="Proteomes" id="UP001060215">
    <property type="component" value="Chromosome 15"/>
</dbReference>
<keyword evidence="2" id="KW-1185">Reference proteome</keyword>
<evidence type="ECO:0000313" key="1">
    <source>
        <dbReference type="EMBL" id="KAI7985119.1"/>
    </source>
</evidence>
<comment type="caution">
    <text evidence="1">The sequence shown here is derived from an EMBL/GenBank/DDBJ whole genome shotgun (WGS) entry which is preliminary data.</text>
</comment>
<reference evidence="1 2" key="1">
    <citation type="journal article" date="2022" name="Plant J.">
        <title>Chromosome-level genome of Camellia lanceoleosa provides a valuable resource for understanding genome evolution and self-incompatibility.</title>
        <authorList>
            <person name="Gong W."/>
            <person name="Xiao S."/>
            <person name="Wang L."/>
            <person name="Liao Z."/>
            <person name="Chang Y."/>
            <person name="Mo W."/>
            <person name="Hu G."/>
            <person name="Li W."/>
            <person name="Zhao G."/>
            <person name="Zhu H."/>
            <person name="Hu X."/>
            <person name="Ji K."/>
            <person name="Xiang X."/>
            <person name="Song Q."/>
            <person name="Yuan D."/>
            <person name="Jin S."/>
            <person name="Zhang L."/>
        </authorList>
    </citation>
    <scope>NUCLEOTIDE SEQUENCE [LARGE SCALE GENOMIC DNA]</scope>
    <source>
        <strain evidence="1">SQ_2022a</strain>
    </source>
</reference>
<evidence type="ECO:0000313" key="2">
    <source>
        <dbReference type="Proteomes" id="UP001060215"/>
    </source>
</evidence>
<sequence length="250" mass="27475">MGNTEKEITSDEPKYRGVKAMPFVIGNETFEKLGTLGTLSNLLVYLTTVFHMDTITSTNLINIFNGTCNFGTLLGAFLSDTYFGRYKTLAFASIFSFLGMLILTLTDKSQPSIPPTVDQKSPQPLAKSNVNWALGLAIPTFLMFLSCVVFFIGTRIYVMVVPHGSPLTSVVQVTKNTNDPRFLNKAAIITIEDQIKPDGSKTNPWRLCKDPTVEEVKCVLRVLPIWAAGPSTRLPSPTTDLPSLPSPPIR</sequence>
<accession>A0ACC0F8Z6</accession>
<name>A0ACC0F8Z6_9ERIC</name>
<proteinExistence type="predicted"/>